<evidence type="ECO:0000313" key="2">
    <source>
        <dbReference type="EMBL" id="VDO93242.1"/>
    </source>
</evidence>
<dbReference type="WBParaSite" id="SCUD_0000511401-mRNA-1">
    <property type="protein sequence ID" value="SCUD_0000511401-mRNA-1"/>
    <property type="gene ID" value="SCUD_0000511401"/>
</dbReference>
<accession>A0A183JQX5</accession>
<keyword evidence="1" id="KW-1133">Transmembrane helix</keyword>
<keyword evidence="3" id="KW-1185">Reference proteome</keyword>
<feature type="transmembrane region" description="Helical" evidence="1">
    <location>
        <begin position="38"/>
        <end position="59"/>
    </location>
</feature>
<proteinExistence type="predicted"/>
<evidence type="ECO:0000313" key="4">
    <source>
        <dbReference type="WBParaSite" id="SCUD_0000511401-mRNA-1"/>
    </source>
</evidence>
<dbReference type="EMBL" id="UZAK01007758">
    <property type="protein sequence ID" value="VDO93242.1"/>
    <property type="molecule type" value="Genomic_DNA"/>
</dbReference>
<feature type="transmembrane region" description="Helical" evidence="1">
    <location>
        <begin position="12"/>
        <end position="32"/>
    </location>
</feature>
<dbReference type="AlphaFoldDB" id="A0A183JQX5"/>
<organism evidence="4">
    <name type="scientific">Schistosoma curassoni</name>
    <dbReference type="NCBI Taxonomy" id="6186"/>
    <lineage>
        <taxon>Eukaryota</taxon>
        <taxon>Metazoa</taxon>
        <taxon>Spiralia</taxon>
        <taxon>Lophotrochozoa</taxon>
        <taxon>Platyhelminthes</taxon>
        <taxon>Trematoda</taxon>
        <taxon>Digenea</taxon>
        <taxon>Strigeidida</taxon>
        <taxon>Schistosomatoidea</taxon>
        <taxon>Schistosomatidae</taxon>
        <taxon>Schistosoma</taxon>
    </lineage>
</organism>
<gene>
    <name evidence="2" type="ORF">SCUD_LOCUS5114</name>
</gene>
<sequence>MKSIQMSIYLNVNQLKIIIINNILLVLQFLQLKKTHQFIHPFVIGYFEYSHPLIVRIILFF</sequence>
<dbReference type="Proteomes" id="UP000279833">
    <property type="component" value="Unassembled WGS sequence"/>
</dbReference>
<keyword evidence="1" id="KW-0472">Membrane</keyword>
<evidence type="ECO:0000256" key="1">
    <source>
        <dbReference type="SAM" id="Phobius"/>
    </source>
</evidence>
<protein>
    <submittedName>
        <fullName evidence="2 4">Uncharacterized protein</fullName>
    </submittedName>
</protein>
<reference evidence="2 3" key="2">
    <citation type="submission" date="2018-11" db="EMBL/GenBank/DDBJ databases">
        <authorList>
            <consortium name="Pathogen Informatics"/>
        </authorList>
    </citation>
    <scope>NUCLEOTIDE SEQUENCE [LARGE SCALE GENOMIC DNA]</scope>
    <source>
        <strain evidence="2">Dakar</strain>
        <strain evidence="3">Dakar, Senegal</strain>
    </source>
</reference>
<evidence type="ECO:0000313" key="3">
    <source>
        <dbReference type="Proteomes" id="UP000279833"/>
    </source>
</evidence>
<name>A0A183JQX5_9TREM</name>
<keyword evidence="1" id="KW-0812">Transmembrane</keyword>
<reference evidence="4" key="1">
    <citation type="submission" date="2016-06" db="UniProtKB">
        <authorList>
            <consortium name="WormBaseParasite"/>
        </authorList>
    </citation>
    <scope>IDENTIFICATION</scope>
</reference>